<name>A0A914PRH7_9BILA</name>
<dbReference type="InterPro" id="IPR013126">
    <property type="entry name" value="Hsp_70_fam"/>
</dbReference>
<dbReference type="AlphaFoldDB" id="A0A914PRH7"/>
<sequence length="565" mass="64105">MVAAGYLFYNANLRIKNGTNYQYLGLSNGPPTKGQPTISSVKERAECVFKLPKKKMKNLVIVNASLSTFDLLQACVEVGEKYAENVMVIQPLLARITYALEFLSKKKALPPENEVILVITITGVFNEFVLLRRDSALQLYIAEYETNAPNQRKKAFAKYYGNYHPTSTIFIVHEDLENAINQLRDEFQPENCYIRSFQKWDYILLFGGMLRAMGDEDGYNSKYHVANFSNGYETIIQQSKTQQRRHILLPDLSPLPCKIFGLNGVSQRIKLSYCDQYHLIANEHSTTKRYAVDRPLEVCGSSKEVIAFIDARGVPFLRPPKDTVEATKIPEIQKKDVKAPALQRSSTFSKSNPSYAGIVSQTSTAALNIQPSSSVKSFQPSSSLNNPQPSSSIQISAPSRQIRFIFRDNFYAVEVYRNGITRVFANSFGKEWTPLYFSTANGTPQFGETAKDHCEKFPKHVIYDLWEVIGKPKYEIRINPNWGFELIVDNGIVHYQIETPSGTRLIPQEMVIAAFLKNMKIRVESNLDAKICEIYIFTNFKLNESQKAIFMKAAAKNDLKILSFI</sequence>
<evidence type="ECO:0000313" key="5">
    <source>
        <dbReference type="WBParaSite" id="PDA_v2.g17434.t1"/>
    </source>
</evidence>
<dbReference type="SUPFAM" id="SSF53067">
    <property type="entry name" value="Actin-like ATPase domain"/>
    <property type="match status" value="1"/>
</dbReference>
<dbReference type="InterPro" id="IPR043129">
    <property type="entry name" value="ATPase_NBD"/>
</dbReference>
<dbReference type="Proteomes" id="UP000887578">
    <property type="component" value="Unplaced"/>
</dbReference>
<dbReference type="Pfam" id="PF00012">
    <property type="entry name" value="HSP70"/>
    <property type="match status" value="1"/>
</dbReference>
<accession>A0A914PRH7</accession>
<evidence type="ECO:0000256" key="1">
    <source>
        <dbReference type="ARBA" id="ARBA00007381"/>
    </source>
</evidence>
<dbReference type="GO" id="GO:0140662">
    <property type="term" value="F:ATP-dependent protein folding chaperone"/>
    <property type="evidence" value="ECO:0007669"/>
    <property type="project" value="InterPro"/>
</dbReference>
<organism evidence="4 5">
    <name type="scientific">Panagrolaimus davidi</name>
    <dbReference type="NCBI Taxonomy" id="227884"/>
    <lineage>
        <taxon>Eukaryota</taxon>
        <taxon>Metazoa</taxon>
        <taxon>Ecdysozoa</taxon>
        <taxon>Nematoda</taxon>
        <taxon>Chromadorea</taxon>
        <taxon>Rhabditida</taxon>
        <taxon>Tylenchina</taxon>
        <taxon>Panagrolaimomorpha</taxon>
        <taxon>Panagrolaimoidea</taxon>
        <taxon>Panagrolaimidae</taxon>
        <taxon>Panagrolaimus</taxon>
    </lineage>
</organism>
<evidence type="ECO:0000256" key="3">
    <source>
        <dbReference type="ARBA" id="ARBA00022840"/>
    </source>
</evidence>
<proteinExistence type="inferred from homology"/>
<dbReference type="Gene3D" id="3.30.420.40">
    <property type="match status" value="1"/>
</dbReference>
<reference evidence="5" key="1">
    <citation type="submission" date="2022-11" db="UniProtKB">
        <authorList>
            <consortium name="WormBaseParasite"/>
        </authorList>
    </citation>
    <scope>IDENTIFICATION</scope>
</reference>
<keyword evidence="2" id="KW-0547">Nucleotide-binding</keyword>
<dbReference type="WBParaSite" id="PDA_v2.g17434.t1">
    <property type="protein sequence ID" value="PDA_v2.g17434.t1"/>
    <property type="gene ID" value="PDA_v2.g17434"/>
</dbReference>
<evidence type="ECO:0000256" key="2">
    <source>
        <dbReference type="ARBA" id="ARBA00022741"/>
    </source>
</evidence>
<evidence type="ECO:0000313" key="4">
    <source>
        <dbReference type="Proteomes" id="UP000887578"/>
    </source>
</evidence>
<keyword evidence="4" id="KW-1185">Reference proteome</keyword>
<protein>
    <submittedName>
        <fullName evidence="5">Uncharacterized protein</fullName>
    </submittedName>
</protein>
<keyword evidence="3" id="KW-0067">ATP-binding</keyword>
<comment type="similarity">
    <text evidence="1">Belongs to the heat shock protein 70 family.</text>
</comment>
<dbReference type="GO" id="GO:0005524">
    <property type="term" value="F:ATP binding"/>
    <property type="evidence" value="ECO:0007669"/>
    <property type="project" value="UniProtKB-KW"/>
</dbReference>